<evidence type="ECO:0000256" key="11">
    <source>
        <dbReference type="PIRSR" id="PIRSR601233-3"/>
    </source>
</evidence>
<proteinExistence type="predicted"/>
<evidence type="ECO:0000256" key="10">
    <source>
        <dbReference type="PIRSR" id="PIRSR601233-2"/>
    </source>
</evidence>
<feature type="binding site" evidence="10">
    <location>
        <begin position="315"/>
        <end position="318"/>
    </location>
    <ligand>
        <name>GMP</name>
        <dbReference type="ChEBI" id="CHEBI:58115"/>
    </ligand>
</feature>
<evidence type="ECO:0000256" key="8">
    <source>
        <dbReference type="ARBA" id="ARBA00047746"/>
    </source>
</evidence>
<dbReference type="Gene3D" id="3.90.1860.10">
    <property type="entry name" value="tRNA-splicing ligase RtcB"/>
    <property type="match status" value="1"/>
</dbReference>
<keyword evidence="5" id="KW-0692">RNA repair</keyword>
<dbReference type="EC" id="6.5.1.8" evidence="1"/>
<dbReference type="PANTHER" id="PTHR43749">
    <property type="entry name" value="RNA-SPLICING LIGASE RTCB"/>
    <property type="match status" value="1"/>
</dbReference>
<gene>
    <name evidence="12" type="ORF">BF93_12560</name>
</gene>
<dbReference type="HOGENOM" id="CLU_022279_1_1_11"/>
<organism evidence="12 13">
    <name type="scientific">Brachybacterium phenoliresistens</name>
    <dbReference type="NCBI Taxonomy" id="396014"/>
    <lineage>
        <taxon>Bacteria</taxon>
        <taxon>Bacillati</taxon>
        <taxon>Actinomycetota</taxon>
        <taxon>Actinomycetes</taxon>
        <taxon>Micrococcales</taxon>
        <taxon>Dermabacteraceae</taxon>
        <taxon>Brachybacterium</taxon>
    </lineage>
</organism>
<dbReference type="GO" id="GO:0006396">
    <property type="term" value="P:RNA processing"/>
    <property type="evidence" value="ECO:0007669"/>
    <property type="project" value="InterPro"/>
</dbReference>
<keyword evidence="3 11" id="KW-0479">Metal-binding</keyword>
<feature type="binding site" evidence="10">
    <location>
        <begin position="172"/>
        <end position="176"/>
    </location>
    <ligand>
        <name>GMP</name>
        <dbReference type="ChEBI" id="CHEBI:58115"/>
    </ligand>
</feature>
<comment type="catalytic activity">
    <reaction evidence="8">
        <text>a 3'-end 3'-phospho-ribonucleotide-RNA + a 5'-end dephospho-ribonucleoside-RNA + GTP = a ribonucleotidyl-ribonucleotide-RNA + GMP + diphosphate</text>
        <dbReference type="Rhea" id="RHEA:68076"/>
        <dbReference type="Rhea" id="RHEA-COMP:10463"/>
        <dbReference type="Rhea" id="RHEA-COMP:13936"/>
        <dbReference type="Rhea" id="RHEA-COMP:17355"/>
        <dbReference type="ChEBI" id="CHEBI:33019"/>
        <dbReference type="ChEBI" id="CHEBI:37565"/>
        <dbReference type="ChEBI" id="CHEBI:58115"/>
        <dbReference type="ChEBI" id="CHEBI:83062"/>
        <dbReference type="ChEBI" id="CHEBI:138284"/>
        <dbReference type="ChEBI" id="CHEBI:173118"/>
        <dbReference type="EC" id="6.5.1.8"/>
    </reaction>
</comment>
<dbReference type="STRING" id="396014.BF93_12560"/>
<dbReference type="GO" id="GO:0003909">
    <property type="term" value="F:DNA ligase activity"/>
    <property type="evidence" value="ECO:0007669"/>
    <property type="project" value="TreeGrafter"/>
</dbReference>
<dbReference type="EMBL" id="JDYK01000003">
    <property type="protein sequence ID" value="EWS82420.1"/>
    <property type="molecule type" value="Genomic_DNA"/>
</dbReference>
<feature type="active site" description="GMP-histidine intermediate" evidence="9">
    <location>
        <position position="338"/>
    </location>
</feature>
<dbReference type="AlphaFoldDB" id="Z9JVL6"/>
<dbReference type="GO" id="GO:0042245">
    <property type="term" value="P:RNA repair"/>
    <property type="evidence" value="ECO:0007669"/>
    <property type="project" value="UniProtKB-KW"/>
</dbReference>
<feature type="binding site" evidence="10">
    <location>
        <position position="408"/>
    </location>
    <ligand>
        <name>GMP</name>
        <dbReference type="ChEBI" id="CHEBI:58115"/>
    </ligand>
</feature>
<dbReference type="RefSeq" id="WP_051486539.1">
    <property type="nucleotide sequence ID" value="NZ_KK069989.1"/>
</dbReference>
<evidence type="ECO:0000256" key="4">
    <source>
        <dbReference type="ARBA" id="ARBA00022741"/>
    </source>
</evidence>
<dbReference type="GO" id="GO:0005525">
    <property type="term" value="F:GTP binding"/>
    <property type="evidence" value="ECO:0007669"/>
    <property type="project" value="UniProtKB-KW"/>
</dbReference>
<feature type="binding site" evidence="11">
    <location>
        <position position="191"/>
    </location>
    <ligand>
        <name>Mn(2+)</name>
        <dbReference type="ChEBI" id="CHEBI:29035"/>
        <label>2</label>
    </ligand>
</feature>
<keyword evidence="7 11" id="KW-0464">Manganese</keyword>
<dbReference type="PATRIC" id="fig|396014.3.peg.1019"/>
<dbReference type="Proteomes" id="UP000023067">
    <property type="component" value="Unassembled WGS sequence"/>
</dbReference>
<dbReference type="InterPro" id="IPR001233">
    <property type="entry name" value="RtcB"/>
</dbReference>
<evidence type="ECO:0000313" key="13">
    <source>
        <dbReference type="Proteomes" id="UP000023067"/>
    </source>
</evidence>
<evidence type="ECO:0000256" key="9">
    <source>
        <dbReference type="PIRSR" id="PIRSR601233-1"/>
    </source>
</evidence>
<dbReference type="SUPFAM" id="SSF103365">
    <property type="entry name" value="Hypothetical protein PH1602"/>
    <property type="match status" value="1"/>
</dbReference>
<reference evidence="12 13" key="1">
    <citation type="submission" date="2014-02" db="EMBL/GenBank/DDBJ databases">
        <title>Genome sequence of Brachybacterium phenoliresistens strain W13A50.</title>
        <authorList>
            <person name="Wang X."/>
        </authorList>
    </citation>
    <scope>NUCLEOTIDE SEQUENCE [LARGE SCALE GENOMIC DNA]</scope>
    <source>
        <strain evidence="12 13">W13A50</strain>
    </source>
</reference>
<feature type="binding site" evidence="11">
    <location>
        <position position="173"/>
    </location>
    <ligand>
        <name>Mn(2+)</name>
        <dbReference type="ChEBI" id="CHEBI:29035"/>
        <label>1</label>
    </ligand>
</feature>
<dbReference type="GO" id="GO:0030145">
    <property type="term" value="F:manganese ion binding"/>
    <property type="evidence" value="ECO:0007669"/>
    <property type="project" value="TreeGrafter"/>
</dbReference>
<dbReference type="InterPro" id="IPR052915">
    <property type="entry name" value="RtcB-like"/>
</dbReference>
<keyword evidence="13" id="KW-1185">Reference proteome</keyword>
<protein>
    <recommendedName>
        <fullName evidence="1">3'-phosphate/5'-hydroxy nucleic acid ligase</fullName>
        <ecNumber evidence="1">6.5.1.8</ecNumber>
    </recommendedName>
</protein>
<feature type="binding site" evidence="11">
    <location>
        <position position="283"/>
    </location>
    <ligand>
        <name>Mn(2+)</name>
        <dbReference type="ChEBI" id="CHEBI:29035"/>
        <label>2</label>
    </ligand>
</feature>
<dbReference type="GO" id="GO:0170057">
    <property type="term" value="F:RNA ligase (GTP) activity"/>
    <property type="evidence" value="ECO:0007669"/>
    <property type="project" value="UniProtKB-EC"/>
</dbReference>
<keyword evidence="2" id="KW-0436">Ligase</keyword>
<comment type="cofactor">
    <cofactor evidence="11">
        <name>Mn(2+)</name>
        <dbReference type="ChEBI" id="CHEBI:29035"/>
    </cofactor>
    <text evidence="11">Binds 2 manganese ions per subunit.</text>
</comment>
<evidence type="ECO:0000256" key="7">
    <source>
        <dbReference type="ARBA" id="ARBA00023211"/>
    </source>
</evidence>
<dbReference type="Pfam" id="PF01139">
    <property type="entry name" value="RtcB"/>
    <property type="match status" value="1"/>
</dbReference>
<keyword evidence="6 10" id="KW-0342">GTP-binding</keyword>
<feature type="binding site" evidence="10">
    <location>
        <begin position="283"/>
        <end position="284"/>
    </location>
    <ligand>
        <name>GMP</name>
        <dbReference type="ChEBI" id="CHEBI:58115"/>
    </ligand>
</feature>
<dbReference type="GO" id="GO:0006281">
    <property type="term" value="P:DNA repair"/>
    <property type="evidence" value="ECO:0007669"/>
    <property type="project" value="TreeGrafter"/>
</dbReference>
<evidence type="ECO:0000256" key="1">
    <source>
        <dbReference type="ARBA" id="ARBA00012726"/>
    </source>
</evidence>
<feature type="binding site" evidence="11">
    <location>
        <position position="84"/>
    </location>
    <ligand>
        <name>Mn(2+)</name>
        <dbReference type="ChEBI" id="CHEBI:29035"/>
        <label>1</label>
    </ligand>
</feature>
<dbReference type="InterPro" id="IPR036025">
    <property type="entry name" value="RtcB-like_sf"/>
</dbReference>
<evidence type="ECO:0000256" key="3">
    <source>
        <dbReference type="ARBA" id="ARBA00022723"/>
    </source>
</evidence>
<keyword evidence="4 10" id="KW-0547">Nucleotide-binding</keyword>
<accession>Z9JVL6</accession>
<evidence type="ECO:0000256" key="6">
    <source>
        <dbReference type="ARBA" id="ARBA00023134"/>
    </source>
</evidence>
<comment type="caution">
    <text evidence="12">The sequence shown here is derived from an EMBL/GenBank/DDBJ whole genome shotgun (WGS) entry which is preliminary data.</text>
</comment>
<sequence length="409" mass="43812">MTTLAGAALPTLPSTLPGTAAPVRMWLPEQETEPAALDQLRNIASLPWVHGVRVMPDCHLGKGATVGSVIAMRGAVSPAAVGVDIGCGVAAVRTDLVEEDLEDLGALRSAIEQAIPVGFHEHSAPVPAGTLTRIGARAGLDRFWEGFAALPEKVQDREGKARRQLGTMGGGNHFAELCVDSRDRRVWITLHSGSRNIGKEVAEVHIAAARGLEHNQALPDRDLAVFLADTPGMDAYVRDVHWAQEYASRSRAIMIGLLRETVAAHWSARGREVGFDMPVNCHHNYVSIEEIDGADMVVTRKGAISTREGGLALIPGSMGVGSYIVRGLANPDFCSASHGAGRRMSRTAAKKAYTRADLVAQTEGIECRKDRGVIDEIPAAYKDLHAVLRYQSDLVEPVAHLQTVLCVKG</sequence>
<dbReference type="eggNOG" id="COG1690">
    <property type="taxonomic scope" value="Bacteria"/>
</dbReference>
<feature type="binding site" evidence="10">
    <location>
        <begin position="338"/>
        <end position="341"/>
    </location>
    <ligand>
        <name>GMP</name>
        <dbReference type="ChEBI" id="CHEBI:58115"/>
    </ligand>
</feature>
<evidence type="ECO:0000313" key="12">
    <source>
        <dbReference type="EMBL" id="EWS82420.1"/>
    </source>
</evidence>
<evidence type="ECO:0000256" key="2">
    <source>
        <dbReference type="ARBA" id="ARBA00022598"/>
    </source>
</evidence>
<evidence type="ECO:0000256" key="5">
    <source>
        <dbReference type="ARBA" id="ARBA00022800"/>
    </source>
</evidence>
<name>Z9JVL6_9MICO</name>
<dbReference type="PANTHER" id="PTHR43749:SF2">
    <property type="entry name" value="RNA-SPLICING LIGASE RTCB"/>
    <property type="match status" value="1"/>
</dbReference>
<feature type="binding site" evidence="10">
    <location>
        <position position="322"/>
    </location>
    <ligand>
        <name>GMP</name>
        <dbReference type="ChEBI" id="CHEBI:58115"/>
    </ligand>
</feature>